<comment type="subcellular location">
    <subcellularLocation>
        <location evidence="5">Cytoplasm</location>
    </subcellularLocation>
</comment>
<dbReference type="SUPFAM" id="SSF54211">
    <property type="entry name" value="Ribosomal protein S5 domain 2-like"/>
    <property type="match status" value="1"/>
</dbReference>
<dbReference type="SUPFAM" id="SSF55874">
    <property type="entry name" value="ATPase domain of HSP90 chaperone/DNA topoisomerase II/histidine kinase"/>
    <property type="match status" value="1"/>
</dbReference>
<keyword evidence="7" id="KW-1185">Reference proteome</keyword>
<evidence type="ECO:0000313" key="7">
    <source>
        <dbReference type="Proteomes" id="UP000706926"/>
    </source>
</evidence>
<dbReference type="InterPro" id="IPR020575">
    <property type="entry name" value="Hsp90_N"/>
</dbReference>
<feature type="region of interest" description="C" evidence="5">
    <location>
        <begin position="553"/>
        <end position="625"/>
    </location>
</feature>
<proteinExistence type="inferred from homology"/>
<dbReference type="Proteomes" id="UP000706926">
    <property type="component" value="Unassembled WGS sequence"/>
</dbReference>
<evidence type="ECO:0000256" key="4">
    <source>
        <dbReference type="ARBA" id="ARBA00023186"/>
    </source>
</evidence>
<dbReference type="InterPro" id="IPR037196">
    <property type="entry name" value="HSP90_C"/>
</dbReference>
<dbReference type="InterPro" id="IPR019805">
    <property type="entry name" value="Heat_shock_protein_90_CS"/>
</dbReference>
<dbReference type="Gene3D" id="3.30.565.10">
    <property type="entry name" value="Histidine kinase-like ATPase, C-terminal domain"/>
    <property type="match status" value="1"/>
</dbReference>
<keyword evidence="5" id="KW-0346">Stress response</keyword>
<organism evidence="6 7">
    <name type="scientific">Paenibacillus lactis</name>
    <dbReference type="NCBI Taxonomy" id="228574"/>
    <lineage>
        <taxon>Bacteria</taxon>
        <taxon>Bacillati</taxon>
        <taxon>Bacillota</taxon>
        <taxon>Bacilli</taxon>
        <taxon>Bacillales</taxon>
        <taxon>Paenibacillaceae</taxon>
        <taxon>Paenibacillus</taxon>
    </lineage>
</organism>
<dbReference type="PIRSF" id="PIRSF002583">
    <property type="entry name" value="Hsp90"/>
    <property type="match status" value="1"/>
</dbReference>
<dbReference type="EMBL" id="JAGGKI010000015">
    <property type="protein sequence ID" value="MBP1895594.1"/>
    <property type="molecule type" value="Genomic_DNA"/>
</dbReference>
<dbReference type="HAMAP" id="MF_00505">
    <property type="entry name" value="HSP90"/>
    <property type="match status" value="1"/>
</dbReference>
<dbReference type="PROSITE" id="PS00298">
    <property type="entry name" value="HSP90"/>
    <property type="match status" value="1"/>
</dbReference>
<dbReference type="Gene3D" id="3.30.230.80">
    <property type="match status" value="1"/>
</dbReference>
<sequence>MAKKQFKAESKRLLEMMINSIYTQREIFLRELISNASDAIDKIYYKALTDDQLVFNKDDYFIKITPNKADRTLTITDTGIGMTKEELENNLGVIAKSGSLAFKNEIEAKDGHNIIGQFGVGFYSAFMVADVVTVTSRALGSDEAYQWESKGADGYTITPAEKDTVGTEIVLKIKPNTEEDQYDEFLEEYRLRAIIKKYSDFIRYPIKMDVKTQRPKEGADNEFVEVQEEQTLNSMVPIWRKNKGELTDADYENFYNEKRYGFDKPLKHIHVKADGAVVYNAILFIPEHTPFDYYTKEYEKGLELYSNGVLIMEKCGDLLPDYFSFVKGMVDSEDLSLNISREMLQHDRQLTLIAKNIKNKIKSALQSMLKDEREKYEKFYQSFGRGLKFGVYNEYGMHKDDLQDLLLFTSSKEKKLVTLDEYVSRMPEDQKYIYYAAGDSIDRLEKLPQTEMVLDKGYEILYFTDDVDEFAIKMLMKYKEKEFKSVSSGDLGIESDADKKETEAEENDNKELFTAMEGILAGKVKSVKASKRLKSHPVCLSAEGEVSIEMEKILKAMPNGQDVKADKVLEINTGHEVFQALKAHKDDQDKLALYTNLLYNQALLIEGLPIADPVEFTNDICKIMV</sequence>
<comment type="caution">
    <text evidence="5">Lacks conserved residue(s) required for the propagation of feature annotation.</text>
</comment>
<keyword evidence="2 5" id="KW-0547">Nucleotide-binding</keyword>
<dbReference type="Pfam" id="PF13589">
    <property type="entry name" value="HATPase_c_3"/>
    <property type="match status" value="1"/>
</dbReference>
<keyword evidence="4 5" id="KW-0143">Chaperone</keyword>
<comment type="similarity">
    <text evidence="1 5">Belongs to the heat shock protein 90 family.</text>
</comment>
<evidence type="ECO:0000256" key="2">
    <source>
        <dbReference type="ARBA" id="ARBA00022741"/>
    </source>
</evidence>
<evidence type="ECO:0000313" key="6">
    <source>
        <dbReference type="EMBL" id="MBP1895594.1"/>
    </source>
</evidence>
<accession>A0ABS4FH61</accession>
<name>A0ABS4FH61_9BACL</name>
<dbReference type="Gene3D" id="1.20.120.790">
    <property type="entry name" value="Heat shock protein 90, C-terminal domain"/>
    <property type="match status" value="1"/>
</dbReference>
<keyword evidence="5" id="KW-0963">Cytoplasm</keyword>
<dbReference type="Pfam" id="PF00183">
    <property type="entry name" value="HSP90"/>
    <property type="match status" value="1"/>
</dbReference>
<dbReference type="PRINTS" id="PR00775">
    <property type="entry name" value="HEATSHOCK90"/>
</dbReference>
<dbReference type="CDD" id="cd16927">
    <property type="entry name" value="HATPase_Hsp90-like"/>
    <property type="match status" value="1"/>
</dbReference>
<gene>
    <name evidence="5" type="primary">htpG</name>
    <name evidence="6" type="ORF">J2Z18_004704</name>
</gene>
<dbReference type="NCBIfam" id="NF003555">
    <property type="entry name" value="PRK05218.1"/>
    <property type="match status" value="1"/>
</dbReference>
<evidence type="ECO:0000256" key="1">
    <source>
        <dbReference type="ARBA" id="ARBA00008239"/>
    </source>
</evidence>
<dbReference type="Gene3D" id="3.40.50.11260">
    <property type="match status" value="1"/>
</dbReference>
<protein>
    <recommendedName>
        <fullName evidence="5">Chaperone protein HtpG</fullName>
    </recommendedName>
    <alternativeName>
        <fullName evidence="5">Heat shock protein HtpG</fullName>
    </alternativeName>
    <alternativeName>
        <fullName evidence="5">High temperature protein G</fullName>
    </alternativeName>
</protein>
<comment type="function">
    <text evidence="5">Molecular chaperone. Has ATPase activity.</text>
</comment>
<evidence type="ECO:0000256" key="3">
    <source>
        <dbReference type="ARBA" id="ARBA00022840"/>
    </source>
</evidence>
<dbReference type="GeneID" id="95406600"/>
<comment type="subunit">
    <text evidence="5">Homodimer.</text>
</comment>
<evidence type="ECO:0000256" key="5">
    <source>
        <dbReference type="HAMAP-Rule" id="MF_00505"/>
    </source>
</evidence>
<feature type="region of interest" description="A; substrate-binding" evidence="5">
    <location>
        <begin position="1"/>
        <end position="341"/>
    </location>
</feature>
<dbReference type="SUPFAM" id="SSF110942">
    <property type="entry name" value="HSP90 C-terminal domain"/>
    <property type="match status" value="1"/>
</dbReference>
<dbReference type="InterPro" id="IPR020568">
    <property type="entry name" value="Ribosomal_Su5_D2-typ_SF"/>
</dbReference>
<comment type="caution">
    <text evidence="6">The sequence shown here is derived from an EMBL/GenBank/DDBJ whole genome shotgun (WGS) entry which is preliminary data.</text>
</comment>
<dbReference type="InterPro" id="IPR036890">
    <property type="entry name" value="HATPase_C_sf"/>
</dbReference>
<reference evidence="6 7" key="1">
    <citation type="submission" date="2021-03" db="EMBL/GenBank/DDBJ databases">
        <title>Genomic Encyclopedia of Type Strains, Phase IV (KMG-IV): sequencing the most valuable type-strain genomes for metagenomic binning, comparative biology and taxonomic classification.</title>
        <authorList>
            <person name="Goeker M."/>
        </authorList>
    </citation>
    <scope>NUCLEOTIDE SEQUENCE [LARGE SCALE GENOMIC DNA]</scope>
    <source>
        <strain evidence="6 7">DSM 15596</strain>
    </source>
</reference>
<keyword evidence="3 5" id="KW-0067">ATP-binding</keyword>
<dbReference type="PANTHER" id="PTHR11528">
    <property type="entry name" value="HEAT SHOCK PROTEIN 90 FAMILY MEMBER"/>
    <property type="match status" value="1"/>
</dbReference>
<dbReference type="InterPro" id="IPR001404">
    <property type="entry name" value="Hsp90_fam"/>
</dbReference>
<dbReference type="RefSeq" id="WP_210095418.1">
    <property type="nucleotide sequence ID" value="NZ_CP139098.1"/>
</dbReference>